<dbReference type="EMBL" id="AVBG01000001">
    <property type="protein sequence ID" value="KGP92936.1"/>
    <property type="molecule type" value="Genomic_DNA"/>
</dbReference>
<evidence type="ECO:0000256" key="1">
    <source>
        <dbReference type="SAM" id="Coils"/>
    </source>
</evidence>
<reference evidence="2 3" key="1">
    <citation type="submission" date="2013-08" db="EMBL/GenBank/DDBJ databases">
        <title>Genome of Pontibacillus chungwhensis.</title>
        <authorList>
            <person name="Wang Q."/>
            <person name="Wang G."/>
        </authorList>
    </citation>
    <scope>NUCLEOTIDE SEQUENCE [LARGE SCALE GENOMIC DNA]</scope>
    <source>
        <strain evidence="2 3">BH030062</strain>
    </source>
</reference>
<dbReference type="InterPro" id="IPR023378">
    <property type="entry name" value="YheA/YmcA-like_dom_sf"/>
</dbReference>
<dbReference type="SUPFAM" id="SSF158622">
    <property type="entry name" value="YheA/YmcA-like"/>
    <property type="match status" value="1"/>
</dbReference>
<evidence type="ECO:0000313" key="2">
    <source>
        <dbReference type="EMBL" id="KGP92936.1"/>
    </source>
</evidence>
<dbReference type="Gene3D" id="1.20.1500.10">
    <property type="entry name" value="YheA/YmcA-like"/>
    <property type="match status" value="1"/>
</dbReference>
<dbReference type="PANTHER" id="PTHR38448">
    <property type="entry name" value="REGULATORY PROTEIN YLBF-RELATED"/>
    <property type="match status" value="1"/>
</dbReference>
<dbReference type="InterPro" id="IPR010368">
    <property type="entry name" value="Com_YlbF"/>
</dbReference>
<dbReference type="Pfam" id="PF06133">
    <property type="entry name" value="Com_YlbF"/>
    <property type="match status" value="1"/>
</dbReference>
<keyword evidence="3" id="KW-1185">Reference proteome</keyword>
<evidence type="ECO:0008006" key="4">
    <source>
        <dbReference type="Google" id="ProtNLM"/>
    </source>
</evidence>
<dbReference type="PIRSF" id="PIRSF021287">
    <property type="entry name" value="Biofilm_formation_YmcA"/>
    <property type="match status" value="1"/>
</dbReference>
<feature type="coiled-coil region" evidence="1">
    <location>
        <begin position="35"/>
        <end position="81"/>
    </location>
</feature>
<accession>A0A0A2V2B4</accession>
<dbReference type="STRING" id="1385513.N780_11355"/>
<comment type="caution">
    <text evidence="2">The sequence shown here is derived from an EMBL/GenBank/DDBJ whole genome shotgun (WGS) entry which is preliminary data.</text>
</comment>
<protein>
    <recommendedName>
        <fullName evidence="4">Master regulator for biofilm formation</fullName>
    </recommendedName>
</protein>
<proteinExistence type="predicted"/>
<name>A0A0A2V2B4_9BACI</name>
<dbReference type="AlphaFoldDB" id="A0A0A2V2B4"/>
<dbReference type="InterPro" id="IPR052767">
    <property type="entry name" value="Bact_com_dev_regulator"/>
</dbReference>
<dbReference type="OrthoDB" id="2167788at2"/>
<dbReference type="Proteomes" id="UP000030153">
    <property type="component" value="Unassembled WGS sequence"/>
</dbReference>
<evidence type="ECO:0000313" key="3">
    <source>
        <dbReference type="Proteomes" id="UP000030153"/>
    </source>
</evidence>
<dbReference type="PANTHER" id="PTHR38448:SF1">
    <property type="entry name" value="YLBF FAMILY REGULATOR"/>
    <property type="match status" value="1"/>
</dbReference>
<gene>
    <name evidence="2" type="ORF">N780_11355</name>
</gene>
<dbReference type="RefSeq" id="WP_036778881.1">
    <property type="nucleotide sequence ID" value="NZ_AVBG01000001.1"/>
</dbReference>
<keyword evidence="1" id="KW-0175">Coiled coil</keyword>
<organism evidence="2 3">
    <name type="scientific">Pontibacillus chungwhensis BH030062</name>
    <dbReference type="NCBI Taxonomy" id="1385513"/>
    <lineage>
        <taxon>Bacteria</taxon>
        <taxon>Bacillati</taxon>
        <taxon>Bacillota</taxon>
        <taxon>Bacilli</taxon>
        <taxon>Bacillales</taxon>
        <taxon>Bacillaceae</taxon>
        <taxon>Pontibacillus</taxon>
    </lineage>
</organism>
<dbReference type="eggNOG" id="COG4550">
    <property type="taxonomic scope" value="Bacteria"/>
</dbReference>
<dbReference type="InterPro" id="IPR016783">
    <property type="entry name" value="Biofilm_formation_YmcA"/>
</dbReference>
<sequence>MSTYTRSEVIQQAQSLAHQIVETPEIERFKQVEAKLNENKKVQEYISRIKSLQKQAVNFQYYEKTEAQKKVEKEIDRLQAELDAIPVVEEFKQTQSSVNDFLQSVTNTIANEVTNQIIRDTGGDLLEGTTGSAAQSGGSCDH</sequence>